<keyword evidence="1" id="KW-0472">Membrane</keyword>
<gene>
    <name evidence="2" type="ORF">DES49_2937</name>
</gene>
<feature type="transmembrane region" description="Helical" evidence="1">
    <location>
        <begin position="14"/>
        <end position="34"/>
    </location>
</feature>
<keyword evidence="3" id="KW-1185">Reference proteome</keyword>
<evidence type="ECO:0000313" key="3">
    <source>
        <dbReference type="Proteomes" id="UP000295830"/>
    </source>
</evidence>
<sequence length="161" mass="18340">MIQGRRPEVWRKRAVNWLALIVLALVLAIFGAYLRERLAEAEAMAVRVALNNLRSQLAFEENTARARLEKGSLSDRAGANPMDWVDEPPDSYQGECGSSAAGEWGVWCFDPYRGELRYYPRFSFEEQFERAFNGEAYIWRVEVSQRGHLSLVPRGNKGNGL</sequence>
<evidence type="ECO:0000313" key="2">
    <source>
        <dbReference type="EMBL" id="TDT36985.1"/>
    </source>
</evidence>
<evidence type="ECO:0000256" key="1">
    <source>
        <dbReference type="SAM" id="Phobius"/>
    </source>
</evidence>
<dbReference type="EMBL" id="SOAX01000008">
    <property type="protein sequence ID" value="TDT36985.1"/>
    <property type="molecule type" value="Genomic_DNA"/>
</dbReference>
<name>A0A4R7JH94_9GAMM</name>
<keyword evidence="1" id="KW-1133">Transmembrane helix</keyword>
<reference evidence="2 3" key="1">
    <citation type="submission" date="2019-03" db="EMBL/GenBank/DDBJ databases">
        <title>Genomic Encyclopedia of Type Strains, Phase IV (KMG-IV): sequencing the most valuable type-strain genomes for metagenomic binning, comparative biology and taxonomic classification.</title>
        <authorList>
            <person name="Goeker M."/>
        </authorList>
    </citation>
    <scope>NUCLEOTIDE SEQUENCE [LARGE SCALE GENOMIC DNA]</scope>
    <source>
        <strain evidence="2 3">DSM 15505</strain>
    </source>
</reference>
<protein>
    <submittedName>
        <fullName evidence="2">Uncharacterized protein</fullName>
    </submittedName>
</protein>
<proteinExistence type="predicted"/>
<accession>A0A4R7JH94</accession>
<dbReference type="OrthoDB" id="6368324at2"/>
<organism evidence="2 3">
    <name type="scientific">Halospina denitrificans</name>
    <dbReference type="NCBI Taxonomy" id="332522"/>
    <lineage>
        <taxon>Bacteria</taxon>
        <taxon>Pseudomonadati</taxon>
        <taxon>Pseudomonadota</taxon>
        <taxon>Gammaproteobacteria</taxon>
        <taxon>Halospina</taxon>
    </lineage>
</organism>
<dbReference type="AlphaFoldDB" id="A0A4R7JH94"/>
<dbReference type="Proteomes" id="UP000295830">
    <property type="component" value="Unassembled WGS sequence"/>
</dbReference>
<comment type="caution">
    <text evidence="2">The sequence shown here is derived from an EMBL/GenBank/DDBJ whole genome shotgun (WGS) entry which is preliminary data.</text>
</comment>
<keyword evidence="1" id="KW-0812">Transmembrane</keyword>
<dbReference type="RefSeq" id="WP_133737157.1">
    <property type="nucleotide sequence ID" value="NZ_SOAX01000008.1"/>
</dbReference>